<gene>
    <name evidence="3" type="ORF">METZ01_LOCUS303781</name>
</gene>
<dbReference type="Gene3D" id="3.60.120.10">
    <property type="entry name" value="Anthranilate synthase"/>
    <property type="match status" value="1"/>
</dbReference>
<dbReference type="GO" id="GO:0000162">
    <property type="term" value="P:L-tryptophan biosynthetic process"/>
    <property type="evidence" value="ECO:0007669"/>
    <property type="project" value="TreeGrafter"/>
</dbReference>
<proteinExistence type="predicted"/>
<dbReference type="PANTHER" id="PTHR11236:SF48">
    <property type="entry name" value="ISOCHORISMATE SYNTHASE MENF"/>
    <property type="match status" value="1"/>
</dbReference>
<dbReference type="InterPro" id="IPR005801">
    <property type="entry name" value="ADC_synthase"/>
</dbReference>
<dbReference type="Pfam" id="PF04715">
    <property type="entry name" value="Anth_synt_I_N"/>
    <property type="match status" value="1"/>
</dbReference>
<protein>
    <recommendedName>
        <fullName evidence="2">Anthranilate synthase component I N-terminal domain-containing protein</fullName>
    </recommendedName>
</protein>
<dbReference type="InterPro" id="IPR019999">
    <property type="entry name" value="Anth_synth_I-like"/>
</dbReference>
<feature type="non-terminal residue" evidence="3">
    <location>
        <position position="1"/>
    </location>
</feature>
<evidence type="ECO:0000259" key="2">
    <source>
        <dbReference type="Pfam" id="PF04715"/>
    </source>
</evidence>
<sequence length="163" mass="19221">VPYFMDTVDETKYSFLYESVEKGKDKGRYTFCGYEALSIILNKKNNLYITNSGKTKKIKKKKDILKQINSIITKYKISNKYNLPPMTSSFFGYLSYENINNVEKIIKKRKLDKLQIPDCLLFIPETLIIYDNQKSTLYITKTITKHLPQKKINYSNLINKFEK</sequence>
<name>A0A382MT14_9ZZZZ</name>
<dbReference type="AlphaFoldDB" id="A0A382MT14"/>
<dbReference type="InterPro" id="IPR006805">
    <property type="entry name" value="Anth_synth_I_N"/>
</dbReference>
<evidence type="ECO:0000256" key="1">
    <source>
        <dbReference type="ARBA" id="ARBA00047683"/>
    </source>
</evidence>
<reference evidence="3" key="1">
    <citation type="submission" date="2018-05" db="EMBL/GenBank/DDBJ databases">
        <authorList>
            <person name="Lanie J.A."/>
            <person name="Ng W.-L."/>
            <person name="Kazmierczak K.M."/>
            <person name="Andrzejewski T.M."/>
            <person name="Davidsen T.M."/>
            <person name="Wayne K.J."/>
            <person name="Tettelin H."/>
            <person name="Glass J.I."/>
            <person name="Rusch D."/>
            <person name="Podicherti R."/>
            <person name="Tsui H.-C.T."/>
            <person name="Winkler M.E."/>
        </authorList>
    </citation>
    <scope>NUCLEOTIDE SEQUENCE</scope>
</reference>
<comment type="catalytic activity">
    <reaction evidence="1">
        <text>chorismate + L-glutamine = anthranilate + pyruvate + L-glutamate + H(+)</text>
        <dbReference type="Rhea" id="RHEA:21732"/>
        <dbReference type="ChEBI" id="CHEBI:15361"/>
        <dbReference type="ChEBI" id="CHEBI:15378"/>
        <dbReference type="ChEBI" id="CHEBI:16567"/>
        <dbReference type="ChEBI" id="CHEBI:29748"/>
        <dbReference type="ChEBI" id="CHEBI:29985"/>
        <dbReference type="ChEBI" id="CHEBI:58359"/>
        <dbReference type="EC" id="4.1.3.27"/>
    </reaction>
</comment>
<dbReference type="PANTHER" id="PTHR11236">
    <property type="entry name" value="AMINOBENZOATE/ANTHRANILATE SYNTHASE"/>
    <property type="match status" value="1"/>
</dbReference>
<accession>A0A382MT14</accession>
<feature type="non-terminal residue" evidence="3">
    <location>
        <position position="163"/>
    </location>
</feature>
<dbReference type="GO" id="GO:0004049">
    <property type="term" value="F:anthranilate synthase activity"/>
    <property type="evidence" value="ECO:0007669"/>
    <property type="project" value="UniProtKB-EC"/>
</dbReference>
<dbReference type="EMBL" id="UINC01095110">
    <property type="protein sequence ID" value="SVC50927.1"/>
    <property type="molecule type" value="Genomic_DNA"/>
</dbReference>
<evidence type="ECO:0000313" key="3">
    <source>
        <dbReference type="EMBL" id="SVC50927.1"/>
    </source>
</evidence>
<organism evidence="3">
    <name type="scientific">marine metagenome</name>
    <dbReference type="NCBI Taxonomy" id="408172"/>
    <lineage>
        <taxon>unclassified sequences</taxon>
        <taxon>metagenomes</taxon>
        <taxon>ecological metagenomes</taxon>
    </lineage>
</organism>
<feature type="domain" description="Anthranilate synthase component I N-terminal" evidence="2">
    <location>
        <begin position="7"/>
        <end position="139"/>
    </location>
</feature>
<dbReference type="SUPFAM" id="SSF56322">
    <property type="entry name" value="ADC synthase"/>
    <property type="match status" value="1"/>
</dbReference>